<dbReference type="GO" id="GO:0046983">
    <property type="term" value="F:protein dimerization activity"/>
    <property type="evidence" value="ECO:0007669"/>
    <property type="project" value="InterPro"/>
</dbReference>
<dbReference type="GO" id="GO:0000977">
    <property type="term" value="F:RNA polymerase II transcription regulatory region sequence-specific DNA binding"/>
    <property type="evidence" value="ECO:0007669"/>
    <property type="project" value="InterPro"/>
</dbReference>
<reference evidence="7 8" key="1">
    <citation type="journal article" date="2015" name="Proc. Natl. Acad. Sci. U.S.A.">
        <title>The resurrection genome of Boea hygrometrica: A blueprint for survival of dehydration.</title>
        <authorList>
            <person name="Xiao L."/>
            <person name="Yang G."/>
            <person name="Zhang L."/>
            <person name="Yang X."/>
            <person name="Zhao S."/>
            <person name="Ji Z."/>
            <person name="Zhou Q."/>
            <person name="Hu M."/>
            <person name="Wang Y."/>
            <person name="Chen M."/>
            <person name="Xu Y."/>
            <person name="Jin H."/>
            <person name="Xiao X."/>
            <person name="Hu G."/>
            <person name="Bao F."/>
            <person name="Hu Y."/>
            <person name="Wan P."/>
            <person name="Li L."/>
            <person name="Deng X."/>
            <person name="Kuang T."/>
            <person name="Xiang C."/>
            <person name="Zhu J.K."/>
            <person name="Oliver M.J."/>
            <person name="He Y."/>
        </authorList>
    </citation>
    <scope>NUCLEOTIDE SEQUENCE [LARGE SCALE GENOMIC DNA]</scope>
    <source>
        <strain evidence="8">cv. XS01</strain>
    </source>
</reference>
<sequence>MVRQKIEIKRIDNLTARQVTFSKRRRGLFKKAQELATLCDAELGLIVFSATGKLFSFSSSRYLMY</sequence>
<evidence type="ECO:0000313" key="7">
    <source>
        <dbReference type="EMBL" id="KZV22744.1"/>
    </source>
</evidence>
<dbReference type="OrthoDB" id="1898716at2759"/>
<protein>
    <submittedName>
        <fullName evidence="7">MADS transcriptional factor</fullName>
    </submittedName>
</protein>
<evidence type="ECO:0000256" key="3">
    <source>
        <dbReference type="ARBA" id="ARBA00023125"/>
    </source>
</evidence>
<dbReference type="PROSITE" id="PS00350">
    <property type="entry name" value="MADS_BOX_1"/>
    <property type="match status" value="1"/>
</dbReference>
<dbReference type="InterPro" id="IPR033896">
    <property type="entry name" value="MEF2-like_N"/>
</dbReference>
<accession>A0A2Z7ALN9</accession>
<evidence type="ECO:0000256" key="1">
    <source>
        <dbReference type="ARBA" id="ARBA00004123"/>
    </source>
</evidence>
<keyword evidence="3" id="KW-0238">DNA-binding</keyword>
<name>A0A2Z7ALN9_9LAMI</name>
<evidence type="ECO:0000256" key="4">
    <source>
        <dbReference type="ARBA" id="ARBA00023163"/>
    </source>
</evidence>
<feature type="domain" description="MADS-box" evidence="6">
    <location>
        <begin position="1"/>
        <end position="61"/>
    </location>
</feature>
<keyword evidence="5" id="KW-0539">Nucleus</keyword>
<dbReference type="SUPFAM" id="SSF55455">
    <property type="entry name" value="SRF-like"/>
    <property type="match status" value="1"/>
</dbReference>
<dbReference type="Gene3D" id="3.40.1810.10">
    <property type="entry name" value="Transcription factor, MADS-box"/>
    <property type="match status" value="1"/>
</dbReference>
<evidence type="ECO:0000313" key="8">
    <source>
        <dbReference type="Proteomes" id="UP000250235"/>
    </source>
</evidence>
<dbReference type="InterPro" id="IPR002100">
    <property type="entry name" value="TF_MADSbox"/>
</dbReference>
<dbReference type="PANTHER" id="PTHR48019">
    <property type="entry name" value="SERUM RESPONSE FACTOR HOMOLOG"/>
    <property type="match status" value="1"/>
</dbReference>
<dbReference type="InterPro" id="IPR036879">
    <property type="entry name" value="TF_MADSbox_sf"/>
</dbReference>
<organism evidence="7 8">
    <name type="scientific">Dorcoceras hygrometricum</name>
    <dbReference type="NCBI Taxonomy" id="472368"/>
    <lineage>
        <taxon>Eukaryota</taxon>
        <taxon>Viridiplantae</taxon>
        <taxon>Streptophyta</taxon>
        <taxon>Embryophyta</taxon>
        <taxon>Tracheophyta</taxon>
        <taxon>Spermatophyta</taxon>
        <taxon>Magnoliopsida</taxon>
        <taxon>eudicotyledons</taxon>
        <taxon>Gunneridae</taxon>
        <taxon>Pentapetalae</taxon>
        <taxon>asterids</taxon>
        <taxon>lamiids</taxon>
        <taxon>Lamiales</taxon>
        <taxon>Gesneriaceae</taxon>
        <taxon>Didymocarpoideae</taxon>
        <taxon>Trichosporeae</taxon>
        <taxon>Loxocarpinae</taxon>
        <taxon>Dorcoceras</taxon>
    </lineage>
</organism>
<dbReference type="InterPro" id="IPR050142">
    <property type="entry name" value="MADS-box/MEF2_TF"/>
</dbReference>
<dbReference type="AlphaFoldDB" id="A0A2Z7ALN9"/>
<dbReference type="PRINTS" id="PR00404">
    <property type="entry name" value="MADSDOMAIN"/>
</dbReference>
<keyword evidence="2" id="KW-0805">Transcription regulation</keyword>
<evidence type="ECO:0000256" key="2">
    <source>
        <dbReference type="ARBA" id="ARBA00023015"/>
    </source>
</evidence>
<dbReference type="CDD" id="cd00265">
    <property type="entry name" value="MADS_MEF2_like"/>
    <property type="match status" value="1"/>
</dbReference>
<dbReference type="Proteomes" id="UP000250235">
    <property type="component" value="Unassembled WGS sequence"/>
</dbReference>
<keyword evidence="4" id="KW-0804">Transcription</keyword>
<evidence type="ECO:0000256" key="5">
    <source>
        <dbReference type="ARBA" id="ARBA00023242"/>
    </source>
</evidence>
<dbReference type="SMART" id="SM00432">
    <property type="entry name" value="MADS"/>
    <property type="match status" value="1"/>
</dbReference>
<dbReference type="PROSITE" id="PS50066">
    <property type="entry name" value="MADS_BOX_2"/>
    <property type="match status" value="1"/>
</dbReference>
<keyword evidence="8" id="KW-1185">Reference proteome</keyword>
<comment type="subcellular location">
    <subcellularLocation>
        <location evidence="1">Nucleus</location>
    </subcellularLocation>
</comment>
<evidence type="ECO:0000259" key="6">
    <source>
        <dbReference type="PROSITE" id="PS50066"/>
    </source>
</evidence>
<proteinExistence type="predicted"/>
<dbReference type="GO" id="GO:0005634">
    <property type="term" value="C:nucleus"/>
    <property type="evidence" value="ECO:0007669"/>
    <property type="project" value="UniProtKB-SubCell"/>
</dbReference>
<gene>
    <name evidence="7" type="ORF">F511_05376</name>
</gene>
<dbReference type="Pfam" id="PF00319">
    <property type="entry name" value="SRF-TF"/>
    <property type="match status" value="1"/>
</dbReference>
<dbReference type="GO" id="GO:0045944">
    <property type="term" value="P:positive regulation of transcription by RNA polymerase II"/>
    <property type="evidence" value="ECO:0007669"/>
    <property type="project" value="InterPro"/>
</dbReference>
<dbReference type="EMBL" id="KV014110">
    <property type="protein sequence ID" value="KZV22744.1"/>
    <property type="molecule type" value="Genomic_DNA"/>
</dbReference>